<protein>
    <submittedName>
        <fullName evidence="1 3">Uncharacterized protein</fullName>
    </submittedName>
</protein>
<accession>A0A0R3X7H0</accession>
<keyword evidence="2" id="KW-1185">Reference proteome</keyword>
<proteinExistence type="predicted"/>
<evidence type="ECO:0000313" key="3">
    <source>
        <dbReference type="WBParaSite" id="TTAC_0000949501-mRNA-1"/>
    </source>
</evidence>
<dbReference type="Proteomes" id="UP000274429">
    <property type="component" value="Unassembled WGS sequence"/>
</dbReference>
<name>A0A0R3X7H0_HYDTA</name>
<evidence type="ECO:0000313" key="1">
    <source>
        <dbReference type="EMBL" id="VDM34284.1"/>
    </source>
</evidence>
<reference evidence="1 2" key="2">
    <citation type="submission" date="2018-11" db="EMBL/GenBank/DDBJ databases">
        <authorList>
            <consortium name="Pathogen Informatics"/>
        </authorList>
    </citation>
    <scope>NUCLEOTIDE SEQUENCE [LARGE SCALE GENOMIC DNA]</scope>
</reference>
<dbReference type="WBParaSite" id="TTAC_0000949501-mRNA-1">
    <property type="protein sequence ID" value="TTAC_0000949501-mRNA-1"/>
    <property type="gene ID" value="TTAC_0000949501"/>
</dbReference>
<gene>
    <name evidence="1" type="ORF">TTAC_LOCUS9480</name>
</gene>
<reference evidence="3" key="1">
    <citation type="submission" date="2017-02" db="UniProtKB">
        <authorList>
            <consortium name="WormBaseParasite"/>
        </authorList>
    </citation>
    <scope>IDENTIFICATION</scope>
</reference>
<sequence length="212" mass="24032">MCCRLCDTDCRSYEDCSRPVEVVYLLRLLLPSGAVDGTYDECMTSASTLQTQEATEQPCWYKYLICLGDIINRVAAVLCPMLDSSTPAFAIELFPCIRVDVCSHAAEYDRGRFYRVNVKQIHRNDAIRVRIVRQRRQRNRDEVRLLGVGRGSQVIQLSVRIFRTLHVSGSFQLRWSDSGDFPTAWSQGFLPFFSSPTPLLCSGRGCVMLVST</sequence>
<dbReference type="EMBL" id="UYWX01020840">
    <property type="protein sequence ID" value="VDM34284.1"/>
    <property type="molecule type" value="Genomic_DNA"/>
</dbReference>
<organism evidence="3">
    <name type="scientific">Hydatigena taeniaeformis</name>
    <name type="common">Feline tapeworm</name>
    <name type="synonym">Taenia taeniaeformis</name>
    <dbReference type="NCBI Taxonomy" id="6205"/>
    <lineage>
        <taxon>Eukaryota</taxon>
        <taxon>Metazoa</taxon>
        <taxon>Spiralia</taxon>
        <taxon>Lophotrochozoa</taxon>
        <taxon>Platyhelminthes</taxon>
        <taxon>Cestoda</taxon>
        <taxon>Eucestoda</taxon>
        <taxon>Cyclophyllidea</taxon>
        <taxon>Taeniidae</taxon>
        <taxon>Hydatigera</taxon>
    </lineage>
</organism>
<dbReference type="AlphaFoldDB" id="A0A0R3X7H0"/>
<evidence type="ECO:0000313" key="2">
    <source>
        <dbReference type="Proteomes" id="UP000274429"/>
    </source>
</evidence>